<reference evidence="14" key="1">
    <citation type="submission" date="2022-03" db="EMBL/GenBank/DDBJ databases">
        <authorList>
            <person name="Woo C.Y."/>
        </authorList>
    </citation>
    <scope>NUCLEOTIDE SEQUENCE</scope>
    <source>
        <strain evidence="14">CYS-01</strain>
    </source>
</reference>
<accession>A0ABS9ZYE3</accession>
<comment type="caution">
    <text evidence="14">The sequence shown here is derived from an EMBL/GenBank/DDBJ whole genome shotgun (WGS) entry which is preliminary data.</text>
</comment>
<comment type="subcellular location">
    <subcellularLocation>
        <location evidence="1 10">Cell outer membrane</location>
        <topology evidence="1 10">Multi-pass membrane protein</topology>
    </subcellularLocation>
</comment>
<evidence type="ECO:0000256" key="9">
    <source>
        <dbReference type="ARBA" id="ARBA00023237"/>
    </source>
</evidence>
<dbReference type="Gene3D" id="2.170.130.10">
    <property type="entry name" value="TonB-dependent receptor, plug domain"/>
    <property type="match status" value="1"/>
</dbReference>
<dbReference type="Pfam" id="PF07715">
    <property type="entry name" value="Plug"/>
    <property type="match status" value="1"/>
</dbReference>
<protein>
    <submittedName>
        <fullName evidence="14">TonB-dependent receptor</fullName>
    </submittedName>
</protein>
<dbReference type="RefSeq" id="WP_243362488.1">
    <property type="nucleotide sequence ID" value="NZ_JALGBH010000002.1"/>
</dbReference>
<evidence type="ECO:0000256" key="1">
    <source>
        <dbReference type="ARBA" id="ARBA00004571"/>
    </source>
</evidence>
<comment type="similarity">
    <text evidence="10 11">Belongs to the TonB-dependent receptor family.</text>
</comment>
<dbReference type="Gene3D" id="2.40.170.20">
    <property type="entry name" value="TonB-dependent receptor, beta-barrel domain"/>
    <property type="match status" value="1"/>
</dbReference>
<dbReference type="PANTHER" id="PTHR30069:SF29">
    <property type="entry name" value="HEMOGLOBIN AND HEMOGLOBIN-HAPTOGLOBIN-BINDING PROTEIN 1-RELATED"/>
    <property type="match status" value="1"/>
</dbReference>
<evidence type="ECO:0000259" key="12">
    <source>
        <dbReference type="Pfam" id="PF00593"/>
    </source>
</evidence>
<keyword evidence="7 10" id="KW-0472">Membrane</keyword>
<evidence type="ECO:0000259" key="13">
    <source>
        <dbReference type="Pfam" id="PF07715"/>
    </source>
</evidence>
<organism evidence="14 15">
    <name type="scientific">Pedobacter montanisoli</name>
    <dbReference type="NCBI Taxonomy" id="2923277"/>
    <lineage>
        <taxon>Bacteria</taxon>
        <taxon>Pseudomonadati</taxon>
        <taxon>Bacteroidota</taxon>
        <taxon>Sphingobacteriia</taxon>
        <taxon>Sphingobacteriales</taxon>
        <taxon>Sphingobacteriaceae</taxon>
        <taxon>Pedobacter</taxon>
    </lineage>
</organism>
<dbReference type="Pfam" id="PF13715">
    <property type="entry name" value="CarbopepD_reg_2"/>
    <property type="match status" value="1"/>
</dbReference>
<feature type="domain" description="TonB-dependent receptor-like beta-barrel" evidence="12">
    <location>
        <begin position="352"/>
        <end position="870"/>
    </location>
</feature>
<evidence type="ECO:0000256" key="6">
    <source>
        <dbReference type="ARBA" id="ARBA00023077"/>
    </source>
</evidence>
<name>A0ABS9ZYE3_9SPHI</name>
<dbReference type="InterPro" id="IPR037066">
    <property type="entry name" value="Plug_dom_sf"/>
</dbReference>
<dbReference type="PANTHER" id="PTHR30069">
    <property type="entry name" value="TONB-DEPENDENT OUTER MEMBRANE RECEPTOR"/>
    <property type="match status" value="1"/>
</dbReference>
<keyword evidence="9 10" id="KW-0998">Cell outer membrane</keyword>
<evidence type="ECO:0000256" key="11">
    <source>
        <dbReference type="RuleBase" id="RU003357"/>
    </source>
</evidence>
<dbReference type="InterPro" id="IPR039426">
    <property type="entry name" value="TonB-dep_rcpt-like"/>
</dbReference>
<evidence type="ECO:0000256" key="10">
    <source>
        <dbReference type="PROSITE-ProRule" id="PRU01360"/>
    </source>
</evidence>
<evidence type="ECO:0000313" key="15">
    <source>
        <dbReference type="Proteomes" id="UP001165460"/>
    </source>
</evidence>
<dbReference type="SUPFAM" id="SSF56935">
    <property type="entry name" value="Porins"/>
    <property type="match status" value="1"/>
</dbReference>
<dbReference type="InterPro" id="IPR012910">
    <property type="entry name" value="Plug_dom"/>
</dbReference>
<sequence>MKRYLYLLFLILNGPILFAQISIQGKIINHKQEPLEYVTVRLPDLDRVSYTDKDGSFSFIINVKDIKSLRLQANMVGKERFDKTINIDGVTKKVYVPITLQDLNLSLNEVQVSAVQKTTNLSNSSVLFDRQAIEQAQAFSLADILNGLPGKLYSPVDLQSPKNLTLRSEASGSAANNNAMGIAIIVDGLAQNNNANMQAKNVGTYGLGNSTITDRTNNVGYDVTFGGLDLREIPADNIESIEVISGVAPAQYGDLTDGAIIINRQAGKTPFMFNTRINNGSTNFSLTKGFKLPEKYGFLNANINYLVSNDDPRDNMKKYNRVSGGIMHTIYFNHRIKNTISLDYSEKLDDAKRDPDDGTEKMAYSKNRRFAVSNRLSWQLNSNVIKSISLNAGLDIGFQDSYSQWYLNGNVKPMANKDTTGVYEGYYLPGNYLAVDQVVGKPKNFNGNIGFSSHFNTGEIKHILSYGASISIASNKGKGVLFDPERPRFISQGYKNERPYDFELLPDLINSGIYLEDRFNIKVFDRNFRFNAGLRYDIQNGYGTIQPRINANYSISKNFSFNAAYGIATKAPTMAYRYPGPTYFDLPILNVYTGDVRNSLFLVYTYKYLPDNSNLKPSQSNQAEIGLSYNHPLFNASVNGYLKNNKNGFAGQSQYFGIMVPDYTYTITNNQKPVYQPTGTYTLKGGLANSVITNNVSSSNNGVELFLSIKKIAAIQTSFSFNSSYTYSSYYNSNEFITKASDADILANKKAWYAIYDARESINTSFMSKLNSDTHIPKLGLVVSLYFDFVWLKNQLVKGDSTYPKAYLDSYGNRYPIENFDPNNPDYGHLTRSTDLETQGKLPFSYANVSMRLAKELKNNIRFSVNAYNVFNLKANYYDPKNNKSYSYLNPLSIGAELSIKF</sequence>
<evidence type="ECO:0000256" key="5">
    <source>
        <dbReference type="ARBA" id="ARBA00022729"/>
    </source>
</evidence>
<evidence type="ECO:0000256" key="7">
    <source>
        <dbReference type="ARBA" id="ARBA00023136"/>
    </source>
</evidence>
<keyword evidence="5" id="KW-0732">Signal</keyword>
<evidence type="ECO:0000256" key="2">
    <source>
        <dbReference type="ARBA" id="ARBA00022448"/>
    </source>
</evidence>
<dbReference type="EMBL" id="JALGBH010000002">
    <property type="protein sequence ID" value="MCJ0743342.1"/>
    <property type="molecule type" value="Genomic_DNA"/>
</dbReference>
<evidence type="ECO:0000256" key="3">
    <source>
        <dbReference type="ARBA" id="ARBA00022452"/>
    </source>
</evidence>
<dbReference type="InterPro" id="IPR000531">
    <property type="entry name" value="Beta-barrel_TonB"/>
</dbReference>
<gene>
    <name evidence="14" type="ORF">MMF97_11510</name>
</gene>
<dbReference type="Pfam" id="PF00593">
    <property type="entry name" value="TonB_dep_Rec_b-barrel"/>
    <property type="match status" value="1"/>
</dbReference>
<keyword evidence="8 14" id="KW-0675">Receptor</keyword>
<dbReference type="InterPro" id="IPR036942">
    <property type="entry name" value="Beta-barrel_TonB_sf"/>
</dbReference>
<dbReference type="InterPro" id="IPR008969">
    <property type="entry name" value="CarboxyPept-like_regulatory"/>
</dbReference>
<evidence type="ECO:0000256" key="8">
    <source>
        <dbReference type="ARBA" id="ARBA00023170"/>
    </source>
</evidence>
<keyword evidence="15" id="KW-1185">Reference proteome</keyword>
<dbReference type="Proteomes" id="UP001165460">
    <property type="component" value="Unassembled WGS sequence"/>
</dbReference>
<proteinExistence type="inferred from homology"/>
<feature type="domain" description="TonB-dependent receptor plug" evidence="13">
    <location>
        <begin position="124"/>
        <end position="254"/>
    </location>
</feature>
<keyword evidence="3 10" id="KW-1134">Transmembrane beta strand</keyword>
<evidence type="ECO:0000256" key="4">
    <source>
        <dbReference type="ARBA" id="ARBA00022692"/>
    </source>
</evidence>
<keyword evidence="4 10" id="KW-0812">Transmembrane</keyword>
<dbReference type="SUPFAM" id="SSF49464">
    <property type="entry name" value="Carboxypeptidase regulatory domain-like"/>
    <property type="match status" value="1"/>
</dbReference>
<dbReference type="PROSITE" id="PS52016">
    <property type="entry name" value="TONB_DEPENDENT_REC_3"/>
    <property type="match status" value="1"/>
</dbReference>
<keyword evidence="6 11" id="KW-0798">TonB box</keyword>
<keyword evidence="2 10" id="KW-0813">Transport</keyword>
<evidence type="ECO:0000313" key="14">
    <source>
        <dbReference type="EMBL" id="MCJ0743342.1"/>
    </source>
</evidence>